<dbReference type="Pfam" id="PF00078">
    <property type="entry name" value="RVT_1"/>
    <property type="match status" value="1"/>
</dbReference>
<organism evidence="3">
    <name type="scientific">Perkinsus marinus (strain ATCC 50983 / TXsc)</name>
    <dbReference type="NCBI Taxonomy" id="423536"/>
    <lineage>
        <taxon>Eukaryota</taxon>
        <taxon>Sar</taxon>
        <taxon>Alveolata</taxon>
        <taxon>Perkinsozoa</taxon>
        <taxon>Perkinsea</taxon>
        <taxon>Perkinsida</taxon>
        <taxon>Perkinsidae</taxon>
        <taxon>Perkinsus</taxon>
    </lineage>
</organism>
<dbReference type="Proteomes" id="UP000007800">
    <property type="component" value="Unassembled WGS sequence"/>
</dbReference>
<feature type="non-terminal residue" evidence="2">
    <location>
        <position position="315"/>
    </location>
</feature>
<gene>
    <name evidence="2" type="ORF">Pmar_PMAR025152</name>
</gene>
<keyword evidence="3" id="KW-1185">Reference proteome</keyword>
<protein>
    <recommendedName>
        <fullName evidence="1">Reverse transcriptase domain-containing protein</fullName>
    </recommendedName>
</protein>
<reference evidence="2 3" key="1">
    <citation type="submission" date="2008-07" db="EMBL/GenBank/DDBJ databases">
        <authorList>
            <person name="El-Sayed N."/>
            <person name="Caler E."/>
            <person name="Inman J."/>
            <person name="Amedeo P."/>
            <person name="Hass B."/>
            <person name="Wortman J."/>
        </authorList>
    </citation>
    <scope>NUCLEOTIDE SEQUENCE [LARGE SCALE GENOMIC DNA]</scope>
    <source>
        <strain evidence="3">ATCC 50983 / TXsc</strain>
    </source>
</reference>
<dbReference type="PROSITE" id="PS50878">
    <property type="entry name" value="RT_POL"/>
    <property type="match status" value="1"/>
</dbReference>
<dbReference type="InterPro" id="IPR043502">
    <property type="entry name" value="DNA/RNA_pol_sf"/>
</dbReference>
<dbReference type="EMBL" id="GG679870">
    <property type="protein sequence ID" value="EER07546.1"/>
    <property type="molecule type" value="Genomic_DNA"/>
</dbReference>
<dbReference type="InParanoid" id="C5L6U7"/>
<feature type="domain" description="Reverse transcriptase" evidence="1">
    <location>
        <begin position="161"/>
        <end position="315"/>
    </location>
</feature>
<dbReference type="AlphaFoldDB" id="C5L6U7"/>
<evidence type="ECO:0000313" key="2">
    <source>
        <dbReference type="EMBL" id="EER07546.1"/>
    </source>
</evidence>
<dbReference type="OrthoDB" id="6770486at2759"/>
<evidence type="ECO:0000313" key="3">
    <source>
        <dbReference type="Proteomes" id="UP000007800"/>
    </source>
</evidence>
<sequence>MKPQLKRLQRRVHRCFLRGGLREELEQELKVQRAAYRTEISNAKSRARQRFFAGQADYCKLVRPARLSTVPSQLEGCPAGDNTAAFILEKLFPRFEGGHRLLSRIKKVGPLRDVPQVTTYELDQVARRLRNGAPGYDDITNETLRQTLPTLKETWARTFTELLNERRHPKEFKRGRCLLLPKPRRDPRKANSWRPVVLQSCVSKLLEGVIADRIYHEIASALHCPEIFGFVRSKSSDQAVHRICKNYRSAMHRGHVVATCLDIQNAFNCLRHDYIIKTLVSLGTSEYLVSFIRSYLENQSVTTEFGVHGASIALQ</sequence>
<evidence type="ECO:0000259" key="1">
    <source>
        <dbReference type="PROSITE" id="PS50878"/>
    </source>
</evidence>
<dbReference type="GeneID" id="9041773"/>
<dbReference type="SUPFAM" id="SSF56672">
    <property type="entry name" value="DNA/RNA polymerases"/>
    <property type="match status" value="1"/>
</dbReference>
<name>C5L6U7_PERM5</name>
<dbReference type="PANTHER" id="PTHR19446">
    <property type="entry name" value="REVERSE TRANSCRIPTASES"/>
    <property type="match status" value="1"/>
</dbReference>
<dbReference type="InterPro" id="IPR000477">
    <property type="entry name" value="RT_dom"/>
</dbReference>
<proteinExistence type="predicted"/>
<accession>C5L6U7</accession>
<dbReference type="RefSeq" id="XP_002775730.1">
    <property type="nucleotide sequence ID" value="XM_002775684.1"/>
</dbReference>